<accession>A0A9N6WU23</accession>
<proteinExistence type="predicted"/>
<gene>
    <name evidence="1" type="ORF">ORM20_00157</name>
</gene>
<dbReference type="EMBL" id="OX359470">
    <property type="protein sequence ID" value="CAI3971206.1"/>
    <property type="molecule type" value="Genomic_DNA"/>
</dbReference>
<reference evidence="1" key="1">
    <citation type="submission" date="2022-10" db="EMBL/GenBank/DDBJ databases">
        <authorList>
            <person name="Meaden S."/>
        </authorList>
    </citation>
    <scope>NUCLEOTIDE SEQUENCE</scope>
</reference>
<protein>
    <submittedName>
        <fullName evidence="1">Uncharacterized protein</fullName>
    </submittedName>
</protein>
<name>A0A9N6WU23_9VIRU</name>
<organism evidence="1">
    <name type="scientific">Ochrobactrum phage ORM_20</name>
    <dbReference type="NCBI Taxonomy" id="2985243"/>
    <lineage>
        <taxon>Viruses</taxon>
    </lineage>
</organism>
<sequence>MSKYRIPVFGESAEFVSSLKTLGLSVKTKKNGEEGVIVEVAAPDQVSQYNLITFLAENHDPRVKNKNRLDLFYGAE</sequence>
<evidence type="ECO:0000313" key="1">
    <source>
        <dbReference type="EMBL" id="CAI3971206.1"/>
    </source>
</evidence>